<evidence type="ECO:0000313" key="2">
    <source>
        <dbReference type="EMBL" id="CEH17542.1"/>
    </source>
</evidence>
<dbReference type="AlphaFoldDB" id="A0A0P1BP64"/>
<organism evidence="2 3">
    <name type="scientific">Ceraceosorus bombacis</name>
    <dbReference type="NCBI Taxonomy" id="401625"/>
    <lineage>
        <taxon>Eukaryota</taxon>
        <taxon>Fungi</taxon>
        <taxon>Dikarya</taxon>
        <taxon>Basidiomycota</taxon>
        <taxon>Ustilaginomycotina</taxon>
        <taxon>Exobasidiomycetes</taxon>
        <taxon>Ceraceosorales</taxon>
        <taxon>Ceraceosoraceae</taxon>
        <taxon>Ceraceosorus</taxon>
    </lineage>
</organism>
<feature type="region of interest" description="Disordered" evidence="1">
    <location>
        <begin position="1"/>
        <end position="27"/>
    </location>
</feature>
<dbReference type="EMBL" id="CCYA01000265">
    <property type="protein sequence ID" value="CEH17542.1"/>
    <property type="molecule type" value="Genomic_DNA"/>
</dbReference>
<protein>
    <submittedName>
        <fullName evidence="2">Uncharacterized protein</fullName>
    </submittedName>
</protein>
<evidence type="ECO:0000256" key="1">
    <source>
        <dbReference type="SAM" id="MobiDB-lite"/>
    </source>
</evidence>
<sequence length="108" mass="12505">MANNEQANRERKEAARGHARARSKGVFGRFGVMQGKLDRKRAHLFKCRSHSTNLTDRPWAAQQPPRERSQPRIDTRGERLRRITLVEFMASHDSRGSHLHAHQRLALC</sequence>
<accession>A0A0P1BP64</accession>
<dbReference type="Proteomes" id="UP000054845">
    <property type="component" value="Unassembled WGS sequence"/>
</dbReference>
<evidence type="ECO:0000313" key="3">
    <source>
        <dbReference type="Proteomes" id="UP000054845"/>
    </source>
</evidence>
<feature type="region of interest" description="Disordered" evidence="1">
    <location>
        <begin position="48"/>
        <end position="78"/>
    </location>
</feature>
<feature type="compositionally biased region" description="Basic and acidic residues" evidence="1">
    <location>
        <begin position="65"/>
        <end position="78"/>
    </location>
</feature>
<proteinExistence type="predicted"/>
<keyword evidence="3" id="KW-1185">Reference proteome</keyword>
<reference evidence="2 3" key="1">
    <citation type="submission" date="2014-09" db="EMBL/GenBank/DDBJ databases">
        <authorList>
            <person name="Magalhaes I.L.F."/>
            <person name="Oliveira U."/>
            <person name="Santos F.R."/>
            <person name="Vidigal T.H.D.A."/>
            <person name="Brescovit A.D."/>
            <person name="Santos A.J."/>
        </authorList>
    </citation>
    <scope>NUCLEOTIDE SEQUENCE [LARGE SCALE GENOMIC DNA]</scope>
</reference>
<feature type="compositionally biased region" description="Basic and acidic residues" evidence="1">
    <location>
        <begin position="7"/>
        <end position="16"/>
    </location>
</feature>
<name>A0A0P1BP64_9BASI</name>